<proteinExistence type="predicted"/>
<name>A0A0A8Y0W6_ARUDO</name>
<organism evidence="2">
    <name type="scientific">Arundo donax</name>
    <name type="common">Giant reed</name>
    <name type="synonym">Donax arundinaceus</name>
    <dbReference type="NCBI Taxonomy" id="35708"/>
    <lineage>
        <taxon>Eukaryota</taxon>
        <taxon>Viridiplantae</taxon>
        <taxon>Streptophyta</taxon>
        <taxon>Embryophyta</taxon>
        <taxon>Tracheophyta</taxon>
        <taxon>Spermatophyta</taxon>
        <taxon>Magnoliopsida</taxon>
        <taxon>Liliopsida</taxon>
        <taxon>Poales</taxon>
        <taxon>Poaceae</taxon>
        <taxon>PACMAD clade</taxon>
        <taxon>Arundinoideae</taxon>
        <taxon>Arundineae</taxon>
        <taxon>Arundo</taxon>
    </lineage>
</organism>
<protein>
    <submittedName>
        <fullName evidence="2">Uncharacterized protein</fullName>
    </submittedName>
</protein>
<evidence type="ECO:0000313" key="2">
    <source>
        <dbReference type="EMBL" id="JAD18600.1"/>
    </source>
</evidence>
<accession>A0A0A8Y0W6</accession>
<evidence type="ECO:0000256" key="1">
    <source>
        <dbReference type="SAM" id="MobiDB-lite"/>
    </source>
</evidence>
<feature type="compositionally biased region" description="Basic residues" evidence="1">
    <location>
        <begin position="38"/>
        <end position="70"/>
    </location>
</feature>
<reference evidence="2" key="1">
    <citation type="submission" date="2014-09" db="EMBL/GenBank/DDBJ databases">
        <authorList>
            <person name="Magalhaes I.L.F."/>
            <person name="Oliveira U."/>
            <person name="Santos F.R."/>
            <person name="Vidigal T.H.D.A."/>
            <person name="Brescovit A.D."/>
            <person name="Santos A.J."/>
        </authorList>
    </citation>
    <scope>NUCLEOTIDE SEQUENCE</scope>
    <source>
        <tissue evidence="2">Shoot tissue taken approximately 20 cm above the soil surface</tissue>
    </source>
</reference>
<feature type="region of interest" description="Disordered" evidence="1">
    <location>
        <begin position="37"/>
        <end position="70"/>
    </location>
</feature>
<reference evidence="2" key="2">
    <citation type="journal article" date="2015" name="Data Brief">
        <title>Shoot transcriptome of the giant reed, Arundo donax.</title>
        <authorList>
            <person name="Barrero R.A."/>
            <person name="Guerrero F.D."/>
            <person name="Moolhuijzen P."/>
            <person name="Goolsby J.A."/>
            <person name="Tidwell J."/>
            <person name="Bellgard S.E."/>
            <person name="Bellgard M.I."/>
        </authorList>
    </citation>
    <scope>NUCLEOTIDE SEQUENCE</scope>
    <source>
        <tissue evidence="2">Shoot tissue taken approximately 20 cm above the soil surface</tissue>
    </source>
</reference>
<dbReference type="EMBL" id="GBRH01279295">
    <property type="protein sequence ID" value="JAD18600.1"/>
    <property type="molecule type" value="Transcribed_RNA"/>
</dbReference>
<dbReference type="AlphaFoldDB" id="A0A0A8Y0W6"/>
<sequence>MVHQTVLCRRRLFRRYCSTPGRRRHAPGRQRLAQRQLCARHSHRARHLRRVRAPASKRRARCANHPCRSH</sequence>